<reference evidence="2" key="1">
    <citation type="journal article" date="2020" name="mSystems">
        <title>Genome- and Community-Level Interaction Insights into Carbon Utilization and Element Cycling Functions of Hydrothermarchaeota in Hydrothermal Sediment.</title>
        <authorList>
            <person name="Zhou Z."/>
            <person name="Liu Y."/>
            <person name="Xu W."/>
            <person name="Pan J."/>
            <person name="Luo Z.H."/>
            <person name="Li M."/>
        </authorList>
    </citation>
    <scope>NUCLEOTIDE SEQUENCE [LARGE SCALE GENOMIC DNA]</scope>
    <source>
        <strain evidence="2">SpSt-605</strain>
    </source>
</reference>
<dbReference type="GO" id="GO:0005829">
    <property type="term" value="C:cytosol"/>
    <property type="evidence" value="ECO:0007669"/>
    <property type="project" value="TreeGrafter"/>
</dbReference>
<organism evidence="2">
    <name type="scientific">Caldimicrobium thiodismutans</name>
    <dbReference type="NCBI Taxonomy" id="1653476"/>
    <lineage>
        <taxon>Bacteria</taxon>
        <taxon>Pseudomonadati</taxon>
        <taxon>Thermodesulfobacteriota</taxon>
        <taxon>Thermodesulfobacteria</taxon>
        <taxon>Thermodesulfobacteriales</taxon>
        <taxon>Thermodesulfobacteriaceae</taxon>
        <taxon>Caldimicrobium</taxon>
    </lineage>
</organism>
<comment type="caution">
    <text evidence="2">The sequence shown here is derived from an EMBL/GenBank/DDBJ whole genome shotgun (WGS) entry which is preliminary data.</text>
</comment>
<accession>A0A832GQY8</accession>
<dbReference type="EMBL" id="DSZU01000091">
    <property type="protein sequence ID" value="HGV55490.1"/>
    <property type="molecule type" value="Genomic_DNA"/>
</dbReference>
<protein>
    <recommendedName>
        <fullName evidence="1">Pyridoxamine kinase/Phosphomethylpyrimidine kinase domain-containing protein</fullName>
    </recommendedName>
</protein>
<sequence>MVSHRALVLAGLDPSGGAGLLLDIKMLTLLGIKSAGIPTTLTFQTTKTFEDWVTVEKKHFERMLKLTLEDMPLTGVKIGMIGCPEIFSLIAHYLKKFRDQIKWIVLDPVLKATLKKDLYRGEEFLELLKEDLFPLVDILTPNIAEAQVLTELKIEKFPEDLHKACLRLKAYGVKYPIITGYRRRGRIYNYFLGERPKIYSVRELPLEFHGTGCALSSLILGYLLLGNSPEKAMQRAIQKLSLLLKKGASLKASSGLQLIL</sequence>
<gene>
    <name evidence="2" type="ORF">ENT73_05325</name>
</gene>
<dbReference type="PANTHER" id="PTHR20858:SF17">
    <property type="entry name" value="HYDROXYMETHYLPYRIMIDINE_PHOSPHOMETHYLPYRIMIDINE KINASE THI20-RELATED"/>
    <property type="match status" value="1"/>
</dbReference>
<dbReference type="GO" id="GO:0008902">
    <property type="term" value="F:hydroxymethylpyrimidine kinase activity"/>
    <property type="evidence" value="ECO:0007669"/>
    <property type="project" value="TreeGrafter"/>
</dbReference>
<dbReference type="Gene3D" id="3.40.1190.20">
    <property type="match status" value="1"/>
</dbReference>
<dbReference type="Pfam" id="PF08543">
    <property type="entry name" value="Phos_pyr_kin"/>
    <property type="match status" value="1"/>
</dbReference>
<name>A0A832GQY8_9BACT</name>
<dbReference type="GO" id="GO:0009228">
    <property type="term" value="P:thiamine biosynthetic process"/>
    <property type="evidence" value="ECO:0007669"/>
    <property type="project" value="TreeGrafter"/>
</dbReference>
<dbReference type="InterPro" id="IPR013749">
    <property type="entry name" value="PM/HMP-P_kinase-1"/>
</dbReference>
<dbReference type="PANTHER" id="PTHR20858">
    <property type="entry name" value="PHOSPHOMETHYLPYRIMIDINE KINASE"/>
    <property type="match status" value="1"/>
</dbReference>
<feature type="domain" description="Pyridoxamine kinase/Phosphomethylpyrimidine kinase" evidence="1">
    <location>
        <begin position="13"/>
        <end position="252"/>
    </location>
</feature>
<dbReference type="GO" id="GO:0008972">
    <property type="term" value="F:phosphomethylpyrimidine kinase activity"/>
    <property type="evidence" value="ECO:0007669"/>
    <property type="project" value="TreeGrafter"/>
</dbReference>
<evidence type="ECO:0000259" key="1">
    <source>
        <dbReference type="Pfam" id="PF08543"/>
    </source>
</evidence>
<evidence type="ECO:0000313" key="2">
    <source>
        <dbReference type="EMBL" id="HGV55490.1"/>
    </source>
</evidence>
<dbReference type="AlphaFoldDB" id="A0A832GQY8"/>
<dbReference type="SUPFAM" id="SSF53613">
    <property type="entry name" value="Ribokinase-like"/>
    <property type="match status" value="1"/>
</dbReference>
<proteinExistence type="predicted"/>
<dbReference type="InterPro" id="IPR029056">
    <property type="entry name" value="Ribokinase-like"/>
</dbReference>